<name>A0A6J1IQG4_CUCMA</name>
<dbReference type="AlphaFoldDB" id="A0A6J1IQG4"/>
<dbReference type="GO" id="GO:0005634">
    <property type="term" value="C:nucleus"/>
    <property type="evidence" value="ECO:0007669"/>
    <property type="project" value="UniProtKB-SubCell"/>
</dbReference>
<keyword evidence="6 8" id="KW-0539">Nucleus</keyword>
<dbReference type="CDD" id="cd00086">
    <property type="entry name" value="homeodomain"/>
    <property type="match status" value="1"/>
</dbReference>
<evidence type="ECO:0000256" key="10">
    <source>
        <dbReference type="RuleBase" id="RU369038"/>
    </source>
</evidence>
<dbReference type="GO" id="GO:0043565">
    <property type="term" value="F:sequence-specific DNA binding"/>
    <property type="evidence" value="ECO:0007669"/>
    <property type="project" value="TreeGrafter"/>
</dbReference>
<dbReference type="PROSITE" id="PS50071">
    <property type="entry name" value="HOMEOBOX_2"/>
    <property type="match status" value="1"/>
</dbReference>
<evidence type="ECO:0000256" key="7">
    <source>
        <dbReference type="ARBA" id="ARBA00025748"/>
    </source>
</evidence>
<dbReference type="FunFam" id="1.10.10.60:FF:000241">
    <property type="entry name" value="homeobox-leucine zipper protein ATHB-40"/>
    <property type="match status" value="1"/>
</dbReference>
<dbReference type="SUPFAM" id="SSF46689">
    <property type="entry name" value="Homeodomain-like"/>
    <property type="match status" value="1"/>
</dbReference>
<dbReference type="PRINTS" id="PR00031">
    <property type="entry name" value="HTHREPRESSR"/>
</dbReference>
<evidence type="ECO:0000313" key="15">
    <source>
        <dbReference type="RefSeq" id="XP_022978555.1"/>
    </source>
</evidence>
<comment type="similarity">
    <text evidence="7 10">Belongs to the HD-ZIP homeobox family. Class I subfamily.</text>
</comment>
<dbReference type="GO" id="GO:0000981">
    <property type="term" value="F:DNA-binding transcription factor activity, RNA polymerase II-specific"/>
    <property type="evidence" value="ECO:0007669"/>
    <property type="project" value="UniProtKB-UniRule"/>
</dbReference>
<feature type="compositionally biased region" description="Basic residues" evidence="12">
    <location>
        <begin position="40"/>
        <end position="49"/>
    </location>
</feature>
<dbReference type="InterPro" id="IPR017970">
    <property type="entry name" value="Homeobox_CS"/>
</dbReference>
<dbReference type="KEGG" id="cmax:111478502"/>
<evidence type="ECO:0000256" key="8">
    <source>
        <dbReference type="PROSITE-ProRule" id="PRU00108"/>
    </source>
</evidence>
<keyword evidence="3 8" id="KW-0238">DNA-binding</keyword>
<dbReference type="InterPro" id="IPR000047">
    <property type="entry name" value="HTH_motif"/>
</dbReference>
<gene>
    <name evidence="15" type="primary">LOC111478502</name>
</gene>
<feature type="domain" description="Homeobox" evidence="13">
    <location>
        <begin position="55"/>
        <end position="115"/>
    </location>
</feature>
<dbReference type="GO" id="GO:0045893">
    <property type="term" value="P:positive regulation of DNA-templated transcription"/>
    <property type="evidence" value="ECO:0007669"/>
    <property type="project" value="TreeGrafter"/>
</dbReference>
<keyword evidence="14" id="KW-1185">Reference proteome</keyword>
<evidence type="ECO:0000313" key="14">
    <source>
        <dbReference type="Proteomes" id="UP000504608"/>
    </source>
</evidence>
<evidence type="ECO:0000259" key="13">
    <source>
        <dbReference type="PROSITE" id="PS50071"/>
    </source>
</evidence>
<sequence length="218" mass="25665">MAAVNLRPDDDNSTLISHFYNPEIYTQMLPQQGTAEGNKPTKRRRRRSRVKEVASTAGLKKRKLSSEQVKLLEMNFGNEHKLETERKNRLASELGLDPSQVAIWFQNRRARWKNQKLEHQYSILKKAHDSAVLQKTHLQSQIEKLKQQLAEAKNEIQKLVEVREINRRSSVTMDDVQAAACWGEILMEEYEDVFCSMQENNYNQPVEWYLNYNYMYTN</sequence>
<organism evidence="14 15">
    <name type="scientific">Cucurbita maxima</name>
    <name type="common">Pumpkin</name>
    <name type="synonym">Winter squash</name>
    <dbReference type="NCBI Taxonomy" id="3661"/>
    <lineage>
        <taxon>Eukaryota</taxon>
        <taxon>Viridiplantae</taxon>
        <taxon>Streptophyta</taxon>
        <taxon>Embryophyta</taxon>
        <taxon>Tracheophyta</taxon>
        <taxon>Spermatophyta</taxon>
        <taxon>Magnoliopsida</taxon>
        <taxon>eudicotyledons</taxon>
        <taxon>Gunneridae</taxon>
        <taxon>Pentapetalae</taxon>
        <taxon>rosids</taxon>
        <taxon>fabids</taxon>
        <taxon>Cucurbitales</taxon>
        <taxon>Cucurbitaceae</taxon>
        <taxon>Cucurbiteae</taxon>
        <taxon>Cucurbita</taxon>
    </lineage>
</organism>
<feature type="DNA-binding region" description="Homeobox" evidence="8">
    <location>
        <begin position="57"/>
        <end position="116"/>
    </location>
</feature>
<evidence type="ECO:0000256" key="5">
    <source>
        <dbReference type="ARBA" id="ARBA00023163"/>
    </source>
</evidence>
<keyword evidence="4 8" id="KW-0371">Homeobox</keyword>
<evidence type="ECO:0000256" key="12">
    <source>
        <dbReference type="SAM" id="MobiDB-lite"/>
    </source>
</evidence>
<dbReference type="PANTHER" id="PTHR24326:SF527">
    <property type="entry name" value="HOMEOBOX-LEUCINE ZIPPER PROTEIN ATHB-40"/>
    <property type="match status" value="1"/>
</dbReference>
<dbReference type="GeneID" id="111478502"/>
<dbReference type="InterPro" id="IPR001356">
    <property type="entry name" value="HD"/>
</dbReference>
<evidence type="ECO:0000256" key="11">
    <source>
        <dbReference type="SAM" id="Coils"/>
    </source>
</evidence>
<dbReference type="InterPro" id="IPR009057">
    <property type="entry name" value="Homeodomain-like_sf"/>
</dbReference>
<dbReference type="Proteomes" id="UP000504608">
    <property type="component" value="Unplaced"/>
</dbReference>
<feature type="region of interest" description="Disordered" evidence="12">
    <location>
        <begin position="29"/>
        <end position="54"/>
    </location>
</feature>
<evidence type="ECO:0000256" key="6">
    <source>
        <dbReference type="ARBA" id="ARBA00023242"/>
    </source>
</evidence>
<evidence type="ECO:0000256" key="2">
    <source>
        <dbReference type="ARBA" id="ARBA00023015"/>
    </source>
</evidence>
<evidence type="ECO:0000256" key="4">
    <source>
        <dbReference type="ARBA" id="ARBA00023155"/>
    </source>
</evidence>
<dbReference type="Pfam" id="PF00046">
    <property type="entry name" value="Homeodomain"/>
    <property type="match status" value="1"/>
</dbReference>
<proteinExistence type="inferred from homology"/>
<accession>A0A6J1IQG4</accession>
<evidence type="ECO:0000256" key="1">
    <source>
        <dbReference type="ARBA" id="ARBA00004123"/>
    </source>
</evidence>
<protein>
    <recommendedName>
        <fullName evidence="10">Homeobox-leucine zipper protein</fullName>
    </recommendedName>
    <alternativeName>
        <fullName evidence="10">HD-ZIP protein</fullName>
    </alternativeName>
    <alternativeName>
        <fullName evidence="10">Homeodomain transcription factor</fullName>
    </alternativeName>
</protein>
<feature type="coiled-coil region" evidence="11">
    <location>
        <begin position="128"/>
        <end position="162"/>
    </location>
</feature>
<reference evidence="15" key="1">
    <citation type="submission" date="2025-08" db="UniProtKB">
        <authorList>
            <consortium name="RefSeq"/>
        </authorList>
    </citation>
    <scope>IDENTIFICATION</scope>
    <source>
        <tissue evidence="15">Young leaves</tissue>
    </source>
</reference>
<keyword evidence="5 10" id="KW-0804">Transcription</keyword>
<dbReference type="InterPro" id="IPR045224">
    <property type="entry name" value="HDZip_class_I_plant"/>
</dbReference>
<keyword evidence="11" id="KW-0175">Coiled coil</keyword>
<dbReference type="RefSeq" id="XP_022978555.1">
    <property type="nucleotide sequence ID" value="XM_023122787.1"/>
</dbReference>
<dbReference type="Gene3D" id="1.10.10.60">
    <property type="entry name" value="Homeodomain-like"/>
    <property type="match status" value="1"/>
</dbReference>
<dbReference type="PANTHER" id="PTHR24326">
    <property type="entry name" value="HOMEOBOX-LEUCINE ZIPPER PROTEIN"/>
    <property type="match status" value="1"/>
</dbReference>
<dbReference type="OrthoDB" id="6159439at2759"/>
<dbReference type="GO" id="GO:0009733">
    <property type="term" value="P:response to auxin"/>
    <property type="evidence" value="ECO:0007669"/>
    <property type="project" value="UniProtKB-ARBA"/>
</dbReference>
<keyword evidence="2 10" id="KW-0805">Transcription regulation</keyword>
<dbReference type="SMART" id="SM00389">
    <property type="entry name" value="HOX"/>
    <property type="match status" value="1"/>
</dbReference>
<comment type="function">
    <text evidence="10">Transcription factor.</text>
</comment>
<evidence type="ECO:0000256" key="3">
    <source>
        <dbReference type="ARBA" id="ARBA00023125"/>
    </source>
</evidence>
<evidence type="ECO:0000256" key="9">
    <source>
        <dbReference type="RuleBase" id="RU000682"/>
    </source>
</evidence>
<dbReference type="PROSITE" id="PS00027">
    <property type="entry name" value="HOMEOBOX_1"/>
    <property type="match status" value="1"/>
</dbReference>
<comment type="subcellular location">
    <subcellularLocation>
        <location evidence="1 8 9">Nucleus</location>
    </subcellularLocation>
</comment>